<keyword evidence="1 3" id="KW-0547">Nucleotide-binding</keyword>
<evidence type="ECO:0000256" key="3">
    <source>
        <dbReference type="PROSITE-ProRule" id="PRU10141"/>
    </source>
</evidence>
<dbReference type="GO" id="GO:0034727">
    <property type="term" value="P:piecemeal microautophagy of the nucleus"/>
    <property type="evidence" value="ECO:0007669"/>
    <property type="project" value="TreeGrafter"/>
</dbReference>
<proteinExistence type="inferred from homology"/>
<evidence type="ECO:0000256" key="5">
    <source>
        <dbReference type="SAM" id="MobiDB-lite"/>
    </source>
</evidence>
<dbReference type="GO" id="GO:0004674">
    <property type="term" value="F:protein serine/threonine kinase activity"/>
    <property type="evidence" value="ECO:0007669"/>
    <property type="project" value="UniProtKB-KW"/>
</dbReference>
<evidence type="ECO:0000313" key="7">
    <source>
        <dbReference type="Proteomes" id="UP000887565"/>
    </source>
</evidence>
<evidence type="ECO:0000259" key="6">
    <source>
        <dbReference type="PROSITE" id="PS50011"/>
    </source>
</evidence>
<dbReference type="Pfam" id="PF00069">
    <property type="entry name" value="Pkinase"/>
    <property type="match status" value="1"/>
</dbReference>
<dbReference type="PROSITE" id="PS00108">
    <property type="entry name" value="PROTEIN_KINASE_ST"/>
    <property type="match status" value="1"/>
</dbReference>
<reference evidence="8" key="1">
    <citation type="submission" date="2022-11" db="UniProtKB">
        <authorList>
            <consortium name="WormBaseParasite"/>
        </authorList>
    </citation>
    <scope>IDENTIFICATION</scope>
</reference>
<evidence type="ECO:0000256" key="4">
    <source>
        <dbReference type="RuleBase" id="RU000304"/>
    </source>
</evidence>
<dbReference type="Proteomes" id="UP000887565">
    <property type="component" value="Unplaced"/>
</dbReference>
<dbReference type="SUPFAM" id="SSF56112">
    <property type="entry name" value="Protein kinase-like (PK-like)"/>
    <property type="match status" value="1"/>
</dbReference>
<dbReference type="GO" id="GO:0005829">
    <property type="term" value="C:cytosol"/>
    <property type="evidence" value="ECO:0007669"/>
    <property type="project" value="TreeGrafter"/>
</dbReference>
<dbReference type="GO" id="GO:0034045">
    <property type="term" value="C:phagophore assembly site membrane"/>
    <property type="evidence" value="ECO:0007669"/>
    <property type="project" value="TreeGrafter"/>
</dbReference>
<dbReference type="GO" id="GO:0048675">
    <property type="term" value="P:axon extension"/>
    <property type="evidence" value="ECO:0007669"/>
    <property type="project" value="TreeGrafter"/>
</dbReference>
<protein>
    <submittedName>
        <fullName evidence="8">Protein kinase domain-containing protein</fullName>
    </submittedName>
</protein>
<dbReference type="InterPro" id="IPR045269">
    <property type="entry name" value="Atg1-like"/>
</dbReference>
<keyword evidence="4" id="KW-0723">Serine/threonine-protein kinase</keyword>
<evidence type="ECO:0000256" key="1">
    <source>
        <dbReference type="ARBA" id="ARBA00022741"/>
    </source>
</evidence>
<dbReference type="GO" id="GO:0000422">
    <property type="term" value="P:autophagy of mitochondrion"/>
    <property type="evidence" value="ECO:0007669"/>
    <property type="project" value="TreeGrafter"/>
</dbReference>
<dbReference type="WBParaSite" id="nRc.2.0.1.t02376-RA">
    <property type="protein sequence ID" value="nRc.2.0.1.t02376-RA"/>
    <property type="gene ID" value="nRc.2.0.1.g02376"/>
</dbReference>
<feature type="region of interest" description="Disordered" evidence="5">
    <location>
        <begin position="246"/>
        <end position="265"/>
    </location>
</feature>
<dbReference type="InterPro" id="IPR011009">
    <property type="entry name" value="Kinase-like_dom_sf"/>
</dbReference>
<dbReference type="GO" id="GO:0061709">
    <property type="term" value="P:reticulophagy"/>
    <property type="evidence" value="ECO:0007669"/>
    <property type="project" value="TreeGrafter"/>
</dbReference>
<sequence length="456" mass="51022">MTNSHSSLDLPTIHGGSDDTNNTIDIGDYRFDLADKLGEGGYGKVYKGRQKSTGSQVAIKRILMTPTCGQENFSRQNSSYNEAQERENAKILAEFKAASKVQCTFVVNILKIVENLELNSTFMVMELCDSDLDRFLTEYECLNENNLETVAKSLAEGYMVLLTNGVFHRDIKPQNILLKYRRPLSASNALGNSSNNLVYQEFSNNVNNSHTLDSELISNHSQNQMEIECAKLADFGLSKIYKDDQSAKSSRKQSSDAEATSPSTSNKNQLCNLAGTFYFMAPEVGANVVHRRLYNERADMWSMGVVLYLCITGELPFNEQQICKLFLRAIDSNYFGYEPPTLMPAPKNVPTIVVGCSVVHASDIEKIMDCDSDSMQQRTFSKYEFAVKNLLNLDPQSRMTPQEFRACMFLDYTAPLKRLKEMLSGCGGKVVVGERSGLKRAPSDVLNKLISFVKIK</sequence>
<organism evidence="7 8">
    <name type="scientific">Romanomermis culicivorax</name>
    <name type="common">Nematode worm</name>
    <dbReference type="NCBI Taxonomy" id="13658"/>
    <lineage>
        <taxon>Eukaryota</taxon>
        <taxon>Metazoa</taxon>
        <taxon>Ecdysozoa</taxon>
        <taxon>Nematoda</taxon>
        <taxon>Enoplea</taxon>
        <taxon>Dorylaimia</taxon>
        <taxon>Mermithida</taxon>
        <taxon>Mermithoidea</taxon>
        <taxon>Mermithidae</taxon>
        <taxon>Romanomermis</taxon>
    </lineage>
</organism>
<comment type="similarity">
    <text evidence="4">Belongs to the protein kinase superfamily.</text>
</comment>
<evidence type="ECO:0000256" key="2">
    <source>
        <dbReference type="ARBA" id="ARBA00022840"/>
    </source>
</evidence>
<dbReference type="PROSITE" id="PS00107">
    <property type="entry name" value="PROTEIN_KINASE_ATP"/>
    <property type="match status" value="1"/>
</dbReference>
<keyword evidence="4" id="KW-0418">Kinase</keyword>
<dbReference type="GO" id="GO:0042594">
    <property type="term" value="P:response to starvation"/>
    <property type="evidence" value="ECO:0007669"/>
    <property type="project" value="TreeGrafter"/>
</dbReference>
<feature type="binding site" evidence="3">
    <location>
        <position position="60"/>
    </location>
    <ligand>
        <name>ATP</name>
        <dbReference type="ChEBI" id="CHEBI:30616"/>
    </ligand>
</feature>
<keyword evidence="7" id="KW-1185">Reference proteome</keyword>
<dbReference type="Gene3D" id="1.10.510.10">
    <property type="entry name" value="Transferase(Phosphotransferase) domain 1"/>
    <property type="match status" value="1"/>
</dbReference>
<dbReference type="SMART" id="SM00220">
    <property type="entry name" value="S_TKc"/>
    <property type="match status" value="1"/>
</dbReference>
<dbReference type="PANTHER" id="PTHR24348:SF45">
    <property type="entry name" value="PROTEIN KINASE DOMAIN-CONTAINING PROTEIN"/>
    <property type="match status" value="1"/>
</dbReference>
<evidence type="ECO:0000313" key="8">
    <source>
        <dbReference type="WBParaSite" id="nRc.2.0.1.t02376-RA"/>
    </source>
</evidence>
<dbReference type="PROSITE" id="PS50011">
    <property type="entry name" value="PROTEIN_KINASE_DOM"/>
    <property type="match status" value="1"/>
</dbReference>
<feature type="domain" description="Protein kinase" evidence="6">
    <location>
        <begin position="31"/>
        <end position="410"/>
    </location>
</feature>
<dbReference type="InterPro" id="IPR008271">
    <property type="entry name" value="Ser/Thr_kinase_AS"/>
</dbReference>
<dbReference type="GO" id="GO:0000045">
    <property type="term" value="P:autophagosome assembly"/>
    <property type="evidence" value="ECO:0007669"/>
    <property type="project" value="TreeGrafter"/>
</dbReference>
<dbReference type="InterPro" id="IPR000719">
    <property type="entry name" value="Prot_kinase_dom"/>
</dbReference>
<name>A0A915HLH0_ROMCU</name>
<dbReference type="PANTHER" id="PTHR24348">
    <property type="entry name" value="SERINE/THREONINE-PROTEIN KINASE UNC-51-RELATED"/>
    <property type="match status" value="1"/>
</dbReference>
<dbReference type="InterPro" id="IPR017441">
    <property type="entry name" value="Protein_kinase_ATP_BS"/>
</dbReference>
<dbReference type="GO" id="GO:0005524">
    <property type="term" value="F:ATP binding"/>
    <property type="evidence" value="ECO:0007669"/>
    <property type="project" value="UniProtKB-UniRule"/>
</dbReference>
<keyword evidence="4" id="KW-0808">Transferase</keyword>
<accession>A0A915HLH0</accession>
<feature type="compositionally biased region" description="Polar residues" evidence="5">
    <location>
        <begin position="256"/>
        <end position="265"/>
    </location>
</feature>
<dbReference type="GO" id="GO:0005776">
    <property type="term" value="C:autophagosome"/>
    <property type="evidence" value="ECO:0007669"/>
    <property type="project" value="TreeGrafter"/>
</dbReference>
<dbReference type="GO" id="GO:0010508">
    <property type="term" value="P:positive regulation of autophagy"/>
    <property type="evidence" value="ECO:0007669"/>
    <property type="project" value="TreeGrafter"/>
</dbReference>
<dbReference type="Gene3D" id="3.30.200.20">
    <property type="entry name" value="Phosphorylase Kinase, domain 1"/>
    <property type="match status" value="1"/>
</dbReference>
<keyword evidence="2 3" id="KW-0067">ATP-binding</keyword>
<dbReference type="AlphaFoldDB" id="A0A915HLH0"/>